<dbReference type="EMBL" id="VFPN01000001">
    <property type="protein sequence ID" value="TQM66400.1"/>
    <property type="molecule type" value="Genomic_DNA"/>
</dbReference>
<keyword evidence="3" id="KW-1185">Reference proteome</keyword>
<evidence type="ECO:0000256" key="1">
    <source>
        <dbReference type="SAM" id="MobiDB-lite"/>
    </source>
</evidence>
<evidence type="ECO:0008006" key="4">
    <source>
        <dbReference type="Google" id="ProtNLM"/>
    </source>
</evidence>
<evidence type="ECO:0000313" key="2">
    <source>
        <dbReference type="EMBL" id="TQM66400.1"/>
    </source>
</evidence>
<accession>A0A543I7C7</accession>
<name>A0A543I7C7_9MICO</name>
<feature type="compositionally biased region" description="Basic and acidic residues" evidence="1">
    <location>
        <begin position="85"/>
        <end position="96"/>
    </location>
</feature>
<comment type="caution">
    <text evidence="2">The sequence shown here is derived from an EMBL/GenBank/DDBJ whole genome shotgun (WGS) entry which is preliminary data.</text>
</comment>
<dbReference type="Proteomes" id="UP000318331">
    <property type="component" value="Unassembled WGS sequence"/>
</dbReference>
<gene>
    <name evidence="2" type="ORF">FB466_1240</name>
</gene>
<organism evidence="2 3">
    <name type="scientific">Klugiella xanthotipulae</name>
    <dbReference type="NCBI Taxonomy" id="244735"/>
    <lineage>
        <taxon>Bacteria</taxon>
        <taxon>Bacillati</taxon>
        <taxon>Actinomycetota</taxon>
        <taxon>Actinomycetes</taxon>
        <taxon>Micrococcales</taxon>
        <taxon>Microbacteriaceae</taxon>
        <taxon>Klugiella</taxon>
    </lineage>
</organism>
<sequence length="191" mass="19222">MKGKIAFVLGAAIGYVLGARAGRKRYEQIKAGAEKVWNTAPVQAGATQVKGFLNAQGAAAGSVAGDTLRHLVSLIVERITQPRSRAVDSRAADRDAATVPPGTPSPATPEPQPVRSSGAPGEAIPVGAEGSDSSTPATPADEPVAAPQKPAAKKTAAKKTGPRTGGPQPSGPKKGGPVRGGQKPTEGKDKK</sequence>
<reference evidence="2 3" key="1">
    <citation type="submission" date="2019-06" db="EMBL/GenBank/DDBJ databases">
        <title>Sequencing the genomes of 1000 actinobacteria strains.</title>
        <authorList>
            <person name="Klenk H.-P."/>
        </authorList>
    </citation>
    <scope>NUCLEOTIDE SEQUENCE [LARGE SCALE GENOMIC DNA]</scope>
    <source>
        <strain evidence="2 3">DSM 18031</strain>
    </source>
</reference>
<protein>
    <recommendedName>
        <fullName evidence="4">YtxH-like protein</fullName>
    </recommendedName>
</protein>
<dbReference type="RefSeq" id="WP_246054536.1">
    <property type="nucleotide sequence ID" value="NZ_BAAAYS010000003.1"/>
</dbReference>
<feature type="compositionally biased region" description="Basic residues" evidence="1">
    <location>
        <begin position="151"/>
        <end position="161"/>
    </location>
</feature>
<feature type="compositionally biased region" description="Pro residues" evidence="1">
    <location>
        <begin position="101"/>
        <end position="112"/>
    </location>
</feature>
<dbReference type="AlphaFoldDB" id="A0A543I7C7"/>
<proteinExistence type="predicted"/>
<evidence type="ECO:0000313" key="3">
    <source>
        <dbReference type="Proteomes" id="UP000318331"/>
    </source>
</evidence>
<feature type="region of interest" description="Disordered" evidence="1">
    <location>
        <begin position="83"/>
        <end position="191"/>
    </location>
</feature>